<evidence type="ECO:0000256" key="1">
    <source>
        <dbReference type="SAM" id="MobiDB-lite"/>
    </source>
</evidence>
<protein>
    <submittedName>
        <fullName evidence="2">Uncharacterized protein</fullName>
    </submittedName>
</protein>
<reference evidence="2 3" key="1">
    <citation type="journal article" date="2019" name="Commun. Biol.">
        <title>The bagworm genome reveals a unique fibroin gene that provides high tensile strength.</title>
        <authorList>
            <person name="Kono N."/>
            <person name="Nakamura H."/>
            <person name="Ohtoshi R."/>
            <person name="Tomita M."/>
            <person name="Numata K."/>
            <person name="Arakawa K."/>
        </authorList>
    </citation>
    <scope>NUCLEOTIDE SEQUENCE [LARGE SCALE GENOMIC DNA]</scope>
</reference>
<dbReference type="Proteomes" id="UP000299102">
    <property type="component" value="Unassembled WGS sequence"/>
</dbReference>
<feature type="region of interest" description="Disordered" evidence="1">
    <location>
        <begin position="49"/>
        <end position="139"/>
    </location>
</feature>
<feature type="compositionally biased region" description="Pro residues" evidence="1">
    <location>
        <begin position="128"/>
        <end position="139"/>
    </location>
</feature>
<evidence type="ECO:0000313" key="3">
    <source>
        <dbReference type="Proteomes" id="UP000299102"/>
    </source>
</evidence>
<accession>A0A4C1ZLR5</accession>
<evidence type="ECO:0000313" key="2">
    <source>
        <dbReference type="EMBL" id="GBP88830.1"/>
    </source>
</evidence>
<name>A0A4C1ZLR5_EUMVA</name>
<sequence length="139" mass="14901">MRTGIVVVQNDTMFTVILRSSATTSGKQMVVYQFLFTFVLELRTGAQQGHNMVSSAICPERPPTAESGPPSSGRPERAPVSAERPLEQSRTADGDAAPEWCRYRSGRWTPSAPLGKLRTGLGNEIAGVPPPPAPPARGQ</sequence>
<proteinExistence type="predicted"/>
<organism evidence="2 3">
    <name type="scientific">Eumeta variegata</name>
    <name type="common">Bagworm moth</name>
    <name type="synonym">Eumeta japonica</name>
    <dbReference type="NCBI Taxonomy" id="151549"/>
    <lineage>
        <taxon>Eukaryota</taxon>
        <taxon>Metazoa</taxon>
        <taxon>Ecdysozoa</taxon>
        <taxon>Arthropoda</taxon>
        <taxon>Hexapoda</taxon>
        <taxon>Insecta</taxon>
        <taxon>Pterygota</taxon>
        <taxon>Neoptera</taxon>
        <taxon>Endopterygota</taxon>
        <taxon>Lepidoptera</taxon>
        <taxon>Glossata</taxon>
        <taxon>Ditrysia</taxon>
        <taxon>Tineoidea</taxon>
        <taxon>Psychidae</taxon>
        <taxon>Oiketicinae</taxon>
        <taxon>Eumeta</taxon>
    </lineage>
</organism>
<gene>
    <name evidence="2" type="ORF">EVAR_65823_1</name>
</gene>
<comment type="caution">
    <text evidence="2">The sequence shown here is derived from an EMBL/GenBank/DDBJ whole genome shotgun (WGS) entry which is preliminary data.</text>
</comment>
<feature type="compositionally biased region" description="Basic and acidic residues" evidence="1">
    <location>
        <begin position="84"/>
        <end position="93"/>
    </location>
</feature>
<dbReference type="EMBL" id="BGZK01001961">
    <property type="protein sequence ID" value="GBP88830.1"/>
    <property type="molecule type" value="Genomic_DNA"/>
</dbReference>
<keyword evidence="3" id="KW-1185">Reference proteome</keyword>
<dbReference type="AlphaFoldDB" id="A0A4C1ZLR5"/>